<evidence type="ECO:0000256" key="7">
    <source>
        <dbReference type="HAMAP-Rule" id="MF_01200"/>
    </source>
</evidence>
<evidence type="ECO:0000256" key="6">
    <source>
        <dbReference type="ARBA" id="ARBA00049157"/>
    </source>
</evidence>
<dbReference type="EC" id="4.1.1.23" evidence="7"/>
<gene>
    <name evidence="7 12" type="primary">pyrF</name>
    <name evidence="12" type="ORF">NCTC12410_00143</name>
</gene>
<comment type="subunit">
    <text evidence="7">Homodimer.</text>
</comment>
<feature type="active site" description="For OMPdecase activity" evidence="8">
    <location>
        <position position="76"/>
    </location>
</feature>
<dbReference type="SMART" id="SM00934">
    <property type="entry name" value="OMPdecase"/>
    <property type="match status" value="1"/>
</dbReference>
<dbReference type="PANTHER" id="PTHR32119">
    <property type="entry name" value="OROTIDINE 5'-PHOSPHATE DECARBOXYLASE"/>
    <property type="match status" value="1"/>
</dbReference>
<evidence type="ECO:0000259" key="11">
    <source>
        <dbReference type="SMART" id="SM00934"/>
    </source>
</evidence>
<feature type="binding site" evidence="7 9">
    <location>
        <position position="130"/>
    </location>
    <ligand>
        <name>substrate</name>
    </ligand>
</feature>
<evidence type="ECO:0000256" key="9">
    <source>
        <dbReference type="PIRSR" id="PIRSR614732-2"/>
    </source>
</evidence>
<feature type="binding site" evidence="7 9">
    <location>
        <position position="43"/>
    </location>
    <ligand>
        <name>substrate</name>
    </ligand>
</feature>
<dbReference type="GO" id="GO:0005829">
    <property type="term" value="C:cytosol"/>
    <property type="evidence" value="ECO:0007669"/>
    <property type="project" value="TreeGrafter"/>
</dbReference>
<dbReference type="OrthoDB" id="9806203at2"/>
<keyword evidence="4 7" id="KW-0665">Pyrimidine biosynthesis</keyword>
<feature type="active site" description="For OMPdecase activity" evidence="8">
    <location>
        <position position="73"/>
    </location>
</feature>
<evidence type="ECO:0000256" key="4">
    <source>
        <dbReference type="ARBA" id="ARBA00022975"/>
    </source>
</evidence>
<comment type="function">
    <text evidence="1 7">Catalyzes the decarboxylation of orotidine 5'-monophosphate (OMP) to uridine 5'-monophosphate (UMP).</text>
</comment>
<evidence type="ECO:0000313" key="13">
    <source>
        <dbReference type="Proteomes" id="UP000254841"/>
    </source>
</evidence>
<accession>A0A377J278</accession>
<reference evidence="12 13" key="1">
    <citation type="submission" date="2018-06" db="EMBL/GenBank/DDBJ databases">
        <authorList>
            <consortium name="Pathogen Informatics"/>
            <person name="Doyle S."/>
        </authorList>
    </citation>
    <scope>NUCLEOTIDE SEQUENCE [LARGE SCALE GENOMIC DNA]</scope>
    <source>
        <strain evidence="12 13">NCTC12410</strain>
    </source>
</reference>
<dbReference type="CDD" id="cd04725">
    <property type="entry name" value="OMP_decarboxylase_like"/>
    <property type="match status" value="1"/>
</dbReference>
<dbReference type="Gene3D" id="3.20.20.70">
    <property type="entry name" value="Aldolase class I"/>
    <property type="match status" value="1"/>
</dbReference>
<keyword evidence="5 7" id="KW-0456">Lyase</keyword>
<evidence type="ECO:0000256" key="10">
    <source>
        <dbReference type="RuleBase" id="RU000512"/>
    </source>
</evidence>
<dbReference type="PROSITE" id="PS00156">
    <property type="entry name" value="OMPDECASE"/>
    <property type="match status" value="1"/>
</dbReference>
<sequence>MPSHPRVSAPQLVIALDLPNLDENLALARIIYDNPKRENIWLKVGLRAFIRDGAKGIEKIKKTSGAKIFLDLKLYDIPNTMADAAKECAHLGIDMMTIHASAGLEGMRAVMQSIATNAPNMKVMAVSALTSFDDESFYAVYGKKVDSGVRDLSALASQAGVSGMVCSVLESRAIKATHSNLLTLTPGIRPQSQAKPDDQKRTATIAQAVQAQADFLVIGRPIYTAQDPQAAIESALMQIDSAYTAQGL</sequence>
<feature type="binding site" evidence="7 9">
    <location>
        <position position="219"/>
    </location>
    <ligand>
        <name>substrate</name>
    </ligand>
</feature>
<evidence type="ECO:0000313" key="12">
    <source>
        <dbReference type="EMBL" id="STO96334.1"/>
    </source>
</evidence>
<organism evidence="12 13">
    <name type="scientific">Helicobacter canis</name>
    <dbReference type="NCBI Taxonomy" id="29419"/>
    <lineage>
        <taxon>Bacteria</taxon>
        <taxon>Pseudomonadati</taxon>
        <taxon>Campylobacterota</taxon>
        <taxon>Epsilonproteobacteria</taxon>
        <taxon>Campylobacterales</taxon>
        <taxon>Helicobacteraceae</taxon>
        <taxon>Helicobacter</taxon>
    </lineage>
</organism>
<protein>
    <recommendedName>
        <fullName evidence="7">Orotidine 5'-phosphate decarboxylase</fullName>
        <ecNumber evidence="7">4.1.1.23</ecNumber>
    </recommendedName>
    <alternativeName>
        <fullName evidence="7">OMP decarboxylase</fullName>
        <shortName evidence="7">OMPDCase</shortName>
        <shortName evidence="7">OMPdecase</shortName>
    </alternativeName>
</protein>
<dbReference type="RefSeq" id="WP_115010677.1">
    <property type="nucleotide sequence ID" value="NZ_UGHV01000001.1"/>
</dbReference>
<dbReference type="HAMAP" id="MF_01200_B">
    <property type="entry name" value="OMPdecase_type1_B"/>
    <property type="match status" value="1"/>
</dbReference>
<dbReference type="Pfam" id="PF00215">
    <property type="entry name" value="OMPdecase"/>
    <property type="match status" value="1"/>
</dbReference>
<dbReference type="SUPFAM" id="SSF51366">
    <property type="entry name" value="Ribulose-phoshate binding barrel"/>
    <property type="match status" value="1"/>
</dbReference>
<dbReference type="InterPro" id="IPR047596">
    <property type="entry name" value="OMPdecase_bac"/>
</dbReference>
<dbReference type="EMBL" id="UGHV01000001">
    <property type="protein sequence ID" value="STO96334.1"/>
    <property type="molecule type" value="Genomic_DNA"/>
</dbReference>
<evidence type="ECO:0000256" key="2">
    <source>
        <dbReference type="ARBA" id="ARBA00004861"/>
    </source>
</evidence>
<comment type="pathway">
    <text evidence="2 7 10">Pyrimidine metabolism; UMP biosynthesis via de novo pathway; UMP from orotate: step 2/2.</text>
</comment>
<dbReference type="InterPro" id="IPR014732">
    <property type="entry name" value="OMPdecase"/>
</dbReference>
<dbReference type="InterPro" id="IPR001754">
    <property type="entry name" value="OMPdeCOase_dom"/>
</dbReference>
<feature type="binding site" evidence="7 9">
    <location>
        <position position="199"/>
    </location>
    <ligand>
        <name>substrate</name>
    </ligand>
</feature>
<dbReference type="Proteomes" id="UP000254841">
    <property type="component" value="Unassembled WGS sequence"/>
</dbReference>
<evidence type="ECO:0000256" key="1">
    <source>
        <dbReference type="ARBA" id="ARBA00002356"/>
    </source>
</evidence>
<feature type="binding site" evidence="7 9">
    <location>
        <position position="17"/>
    </location>
    <ligand>
        <name>substrate</name>
    </ligand>
</feature>
<feature type="binding site" evidence="7 9">
    <location>
        <position position="220"/>
    </location>
    <ligand>
        <name>substrate</name>
    </ligand>
</feature>
<dbReference type="InterPro" id="IPR011060">
    <property type="entry name" value="RibuloseP-bd_barrel"/>
</dbReference>
<feature type="binding site" evidence="7">
    <location>
        <begin position="71"/>
        <end position="80"/>
    </location>
    <ligand>
        <name>substrate</name>
    </ligand>
</feature>
<dbReference type="NCBIfam" id="NF001273">
    <property type="entry name" value="PRK00230.1"/>
    <property type="match status" value="1"/>
</dbReference>
<dbReference type="GO" id="GO:0006207">
    <property type="term" value="P:'de novo' pyrimidine nucleobase biosynthetic process"/>
    <property type="evidence" value="ECO:0007669"/>
    <property type="project" value="InterPro"/>
</dbReference>
<dbReference type="UniPathway" id="UPA00070">
    <property type="reaction ID" value="UER00120"/>
</dbReference>
<dbReference type="PANTHER" id="PTHR32119:SF2">
    <property type="entry name" value="OROTIDINE 5'-PHOSPHATE DECARBOXYLASE"/>
    <property type="match status" value="1"/>
</dbReference>
<feature type="domain" description="Orotidine 5'-phosphate decarboxylase" evidence="11">
    <location>
        <begin position="11"/>
        <end position="235"/>
    </location>
</feature>
<evidence type="ECO:0000256" key="3">
    <source>
        <dbReference type="ARBA" id="ARBA00022793"/>
    </source>
</evidence>
<feature type="active site" description="For OMPdecase activity" evidence="8">
    <location>
        <position position="71"/>
    </location>
</feature>
<dbReference type="GO" id="GO:0004590">
    <property type="term" value="F:orotidine-5'-phosphate decarboxylase activity"/>
    <property type="evidence" value="ECO:0007669"/>
    <property type="project" value="UniProtKB-UniRule"/>
</dbReference>
<keyword evidence="3 7" id="KW-0210">Decarboxylase</keyword>
<dbReference type="InterPro" id="IPR018089">
    <property type="entry name" value="OMPdecase_AS"/>
</dbReference>
<comment type="catalytic activity">
    <reaction evidence="6 7 10">
        <text>orotidine 5'-phosphate + H(+) = UMP + CO2</text>
        <dbReference type="Rhea" id="RHEA:11596"/>
        <dbReference type="ChEBI" id="CHEBI:15378"/>
        <dbReference type="ChEBI" id="CHEBI:16526"/>
        <dbReference type="ChEBI" id="CHEBI:57538"/>
        <dbReference type="ChEBI" id="CHEBI:57865"/>
        <dbReference type="EC" id="4.1.1.23"/>
    </reaction>
</comment>
<name>A0A377J278_9HELI</name>
<dbReference type="GO" id="GO:0044205">
    <property type="term" value="P:'de novo' UMP biosynthetic process"/>
    <property type="evidence" value="ECO:0007669"/>
    <property type="project" value="UniProtKB-UniRule"/>
</dbReference>
<comment type="similarity">
    <text evidence="7">Belongs to the OMP decarboxylase family. Type 1 subfamily.</text>
</comment>
<proteinExistence type="inferred from homology"/>
<dbReference type="InterPro" id="IPR013785">
    <property type="entry name" value="Aldolase_TIM"/>
</dbReference>
<dbReference type="AlphaFoldDB" id="A0A377J278"/>
<dbReference type="NCBIfam" id="TIGR01740">
    <property type="entry name" value="pyrF"/>
    <property type="match status" value="1"/>
</dbReference>
<feature type="active site" description="Proton donor" evidence="7">
    <location>
        <position position="73"/>
    </location>
</feature>
<evidence type="ECO:0000256" key="8">
    <source>
        <dbReference type="PIRSR" id="PIRSR614732-1"/>
    </source>
</evidence>
<feature type="binding site" evidence="7 9">
    <location>
        <position position="189"/>
    </location>
    <ligand>
        <name>substrate</name>
    </ligand>
</feature>
<evidence type="ECO:0000256" key="5">
    <source>
        <dbReference type="ARBA" id="ARBA00023239"/>
    </source>
</evidence>